<name>A0A9W9GAE0_9EURO</name>
<keyword evidence="1" id="KW-0732">Signal</keyword>
<dbReference type="AlphaFoldDB" id="A0A9W9GAE0"/>
<organism evidence="2 3">
    <name type="scientific">Penicillium alfredii</name>
    <dbReference type="NCBI Taxonomy" id="1506179"/>
    <lineage>
        <taxon>Eukaryota</taxon>
        <taxon>Fungi</taxon>
        <taxon>Dikarya</taxon>
        <taxon>Ascomycota</taxon>
        <taxon>Pezizomycotina</taxon>
        <taxon>Eurotiomycetes</taxon>
        <taxon>Eurotiomycetidae</taxon>
        <taxon>Eurotiales</taxon>
        <taxon>Aspergillaceae</taxon>
        <taxon>Penicillium</taxon>
    </lineage>
</organism>
<protein>
    <recommendedName>
        <fullName evidence="4">Secreted protein</fullName>
    </recommendedName>
</protein>
<dbReference type="EMBL" id="JAPMSZ010000001">
    <property type="protein sequence ID" value="KAJ5115073.1"/>
    <property type="molecule type" value="Genomic_DNA"/>
</dbReference>
<feature type="chain" id="PRO_5040774595" description="Secreted protein" evidence="1">
    <location>
        <begin position="17"/>
        <end position="90"/>
    </location>
</feature>
<gene>
    <name evidence="2" type="ORF">NUU61_000832</name>
</gene>
<accession>A0A9W9GAE0</accession>
<dbReference type="RefSeq" id="XP_056516265.1">
    <property type="nucleotide sequence ID" value="XM_056651415.1"/>
</dbReference>
<comment type="caution">
    <text evidence="2">The sequence shown here is derived from an EMBL/GenBank/DDBJ whole genome shotgun (WGS) entry which is preliminary data.</text>
</comment>
<evidence type="ECO:0000313" key="2">
    <source>
        <dbReference type="EMBL" id="KAJ5115073.1"/>
    </source>
</evidence>
<evidence type="ECO:0000313" key="3">
    <source>
        <dbReference type="Proteomes" id="UP001141434"/>
    </source>
</evidence>
<feature type="signal peptide" evidence="1">
    <location>
        <begin position="1"/>
        <end position="16"/>
    </location>
</feature>
<reference evidence="2" key="1">
    <citation type="submission" date="2022-11" db="EMBL/GenBank/DDBJ databases">
        <authorList>
            <person name="Petersen C."/>
        </authorList>
    </citation>
    <scope>NUCLEOTIDE SEQUENCE</scope>
    <source>
        <strain evidence="2">IBT 34128</strain>
    </source>
</reference>
<dbReference type="GeneID" id="81390583"/>
<reference evidence="2" key="2">
    <citation type="journal article" date="2023" name="IMA Fungus">
        <title>Comparative genomic study of the Penicillium genus elucidates a diverse pangenome and 15 lateral gene transfer events.</title>
        <authorList>
            <person name="Petersen C."/>
            <person name="Sorensen T."/>
            <person name="Nielsen M.R."/>
            <person name="Sondergaard T.E."/>
            <person name="Sorensen J.L."/>
            <person name="Fitzpatrick D.A."/>
            <person name="Frisvad J.C."/>
            <person name="Nielsen K.L."/>
        </authorList>
    </citation>
    <scope>NUCLEOTIDE SEQUENCE</scope>
    <source>
        <strain evidence="2">IBT 34128</strain>
    </source>
</reference>
<evidence type="ECO:0008006" key="4">
    <source>
        <dbReference type="Google" id="ProtNLM"/>
    </source>
</evidence>
<evidence type="ECO:0000256" key="1">
    <source>
        <dbReference type="SAM" id="SignalP"/>
    </source>
</evidence>
<dbReference type="Proteomes" id="UP001141434">
    <property type="component" value="Unassembled WGS sequence"/>
</dbReference>
<sequence>MKVLVGLMLLRIDLNAFIITSPFPCTAHILGWKPSSQTKTYIVAAITRTRNTALVITDFDSQNSLLGRTICTTMLTIAKPRFWVVLVVPL</sequence>
<proteinExistence type="predicted"/>
<keyword evidence="3" id="KW-1185">Reference proteome</keyword>